<dbReference type="PANTHER" id="PTHR42715:SF3">
    <property type="entry name" value="BETA-GLUCOSIDASE B-RELATED"/>
    <property type="match status" value="1"/>
</dbReference>
<dbReference type="Pfam" id="PF14310">
    <property type="entry name" value="Fn3-like"/>
    <property type="match status" value="1"/>
</dbReference>
<organism evidence="7 8">
    <name type="scientific">Escherichia coli</name>
    <dbReference type="NCBI Taxonomy" id="562"/>
    <lineage>
        <taxon>Bacteria</taxon>
        <taxon>Pseudomonadati</taxon>
        <taxon>Pseudomonadota</taxon>
        <taxon>Gammaproteobacteria</taxon>
        <taxon>Enterobacterales</taxon>
        <taxon>Enterobacteriaceae</taxon>
        <taxon>Escherichia</taxon>
    </lineage>
</organism>
<evidence type="ECO:0000259" key="6">
    <source>
        <dbReference type="SMART" id="SM01217"/>
    </source>
</evidence>
<dbReference type="Gene3D" id="2.60.40.10">
    <property type="entry name" value="Immunoglobulins"/>
    <property type="match status" value="1"/>
</dbReference>
<dbReference type="EMBL" id="JAAGYP010000895">
    <property type="protein sequence ID" value="NEN74527.1"/>
    <property type="molecule type" value="Genomic_DNA"/>
</dbReference>
<dbReference type="Proteomes" id="UP000471360">
    <property type="component" value="Unassembled WGS sequence"/>
</dbReference>
<evidence type="ECO:0000313" key="7">
    <source>
        <dbReference type="EMBL" id="NEN74527.1"/>
    </source>
</evidence>
<accession>A0A8T6QGX2</accession>
<feature type="domain" description="Fibronectin type III-like" evidence="6">
    <location>
        <begin position="81"/>
        <end position="146"/>
    </location>
</feature>
<gene>
    <name evidence="7" type="ORF">G3W53_31980</name>
</gene>
<dbReference type="SMART" id="SM01217">
    <property type="entry name" value="Fn3_like"/>
    <property type="match status" value="1"/>
</dbReference>
<keyword evidence="2" id="KW-0378">Hydrolase</keyword>
<dbReference type="SUPFAM" id="SSF52279">
    <property type="entry name" value="Beta-D-glucan exohydrolase, C-terminal domain"/>
    <property type="match status" value="1"/>
</dbReference>
<evidence type="ECO:0000256" key="2">
    <source>
        <dbReference type="ARBA" id="ARBA00022801"/>
    </source>
</evidence>
<dbReference type="FunFam" id="2.60.40.10:FF:000495">
    <property type="entry name" value="Periplasmic beta-glucosidase"/>
    <property type="match status" value="1"/>
</dbReference>
<dbReference type="PANTHER" id="PTHR42715">
    <property type="entry name" value="BETA-GLUCOSIDASE"/>
    <property type="match status" value="1"/>
</dbReference>
<evidence type="ECO:0000256" key="1">
    <source>
        <dbReference type="ARBA" id="ARBA00005336"/>
    </source>
</evidence>
<reference evidence="7 8" key="1">
    <citation type="submission" date="2020-02" db="EMBL/GenBank/DDBJ databases">
        <authorList>
            <person name="Subbiah M."/>
            <person name="Call D."/>
        </authorList>
    </citation>
    <scope>NUCLEOTIDE SEQUENCE [LARGE SCALE GENOMIC DNA]</scope>
    <source>
        <strain evidence="7 8">8375wB1</strain>
    </source>
</reference>
<dbReference type="Gene3D" id="3.40.50.1700">
    <property type="entry name" value="Glycoside hydrolase family 3 C-terminal domain"/>
    <property type="match status" value="1"/>
</dbReference>
<dbReference type="InterPro" id="IPR036881">
    <property type="entry name" value="Glyco_hydro_3_C_sf"/>
</dbReference>
<protein>
    <recommendedName>
        <fullName evidence="5">Beta-D-glucoside glucohydrolase</fullName>
    </recommendedName>
    <alternativeName>
        <fullName evidence="3">Cellobiase</fullName>
    </alternativeName>
    <alternativeName>
        <fullName evidence="4">Gentiobiase</fullName>
    </alternativeName>
</protein>
<dbReference type="AlphaFoldDB" id="A0A8T6QGX2"/>
<evidence type="ECO:0000256" key="4">
    <source>
        <dbReference type="ARBA" id="ARBA00032194"/>
    </source>
</evidence>
<evidence type="ECO:0000256" key="5">
    <source>
        <dbReference type="ARBA" id="ARBA00032594"/>
    </source>
</evidence>
<evidence type="ECO:0000256" key="3">
    <source>
        <dbReference type="ARBA" id="ARBA00031448"/>
    </source>
</evidence>
<dbReference type="InterPro" id="IPR026891">
    <property type="entry name" value="Fn3-like"/>
</dbReference>
<feature type="non-terminal residue" evidence="7">
    <location>
        <position position="146"/>
    </location>
</feature>
<dbReference type="GO" id="GO:0009251">
    <property type="term" value="P:glucan catabolic process"/>
    <property type="evidence" value="ECO:0007669"/>
    <property type="project" value="TreeGrafter"/>
</dbReference>
<sequence>QIPVYYSHLNTGRPYNADKPNKYTSRYFDEANGALYPFGYGLSYTTFTVSDVKLSAPTMKRDGKVTASVQVTNTGKREGATVVQMYLQDVTASMSRPVKQLKGFEKITLKPGETQTVSFPIDIEALKFWNQQMKYDAEPGKFNVFI</sequence>
<comment type="similarity">
    <text evidence="1">Belongs to the glycosyl hydrolase 3 family.</text>
</comment>
<dbReference type="InterPro" id="IPR050288">
    <property type="entry name" value="Cellulose_deg_GH3"/>
</dbReference>
<proteinExistence type="inferred from homology"/>
<name>A0A8T6QGX2_ECOLX</name>
<comment type="caution">
    <text evidence="7">The sequence shown here is derived from an EMBL/GenBank/DDBJ whole genome shotgun (WGS) entry which is preliminary data.</text>
</comment>
<dbReference type="InterPro" id="IPR013783">
    <property type="entry name" value="Ig-like_fold"/>
</dbReference>
<dbReference type="GO" id="GO:0008422">
    <property type="term" value="F:beta-glucosidase activity"/>
    <property type="evidence" value="ECO:0007669"/>
    <property type="project" value="TreeGrafter"/>
</dbReference>
<evidence type="ECO:0000313" key="8">
    <source>
        <dbReference type="Proteomes" id="UP000471360"/>
    </source>
</evidence>
<feature type="non-terminal residue" evidence="7">
    <location>
        <position position="1"/>
    </location>
</feature>